<dbReference type="PROSITE" id="PS00409">
    <property type="entry name" value="PROKAR_NTER_METHYL"/>
    <property type="match status" value="1"/>
</dbReference>
<proteinExistence type="predicted"/>
<accession>A0ABS8Q2F7</accession>
<sequence>MKARLLSFARRCRERGFTLVETTAVIAITGTLAATALPRLTALGGEARQAALGSAQGALASVAAMSHAKFLINGETTQTFEDSTMTLVHGYPAANQATADAAGLSIGYVVYTGASGGGATTPPVFAGSMSLVPKAIAGTARARACYLVYEQASAASPRPKIRMGDSTTAETCI</sequence>
<dbReference type="InterPro" id="IPR012902">
    <property type="entry name" value="N_methyl_site"/>
</dbReference>
<dbReference type="RefSeq" id="WP_231057227.1">
    <property type="nucleotide sequence ID" value="NZ_JAJNOC010000001.1"/>
</dbReference>
<dbReference type="NCBIfam" id="TIGR02532">
    <property type="entry name" value="IV_pilin_GFxxxE"/>
    <property type="match status" value="1"/>
</dbReference>
<dbReference type="Gene3D" id="3.30.700.10">
    <property type="entry name" value="Glycoprotein, Type 4 Pilin"/>
    <property type="match status" value="1"/>
</dbReference>
<dbReference type="Proteomes" id="UP001179361">
    <property type="component" value="Unassembled WGS sequence"/>
</dbReference>
<evidence type="ECO:0000313" key="1">
    <source>
        <dbReference type="EMBL" id="MCD2515939.1"/>
    </source>
</evidence>
<name>A0ABS8Q2F7_9BURK</name>
<dbReference type="EMBL" id="JAJNOC010000001">
    <property type="protein sequence ID" value="MCD2515939.1"/>
    <property type="molecule type" value="Genomic_DNA"/>
</dbReference>
<gene>
    <name evidence="1" type="ORF">LQ564_06365</name>
</gene>
<evidence type="ECO:0000313" key="2">
    <source>
        <dbReference type="Proteomes" id="UP001179361"/>
    </source>
</evidence>
<dbReference type="Pfam" id="PF07963">
    <property type="entry name" value="N_methyl"/>
    <property type="match status" value="1"/>
</dbReference>
<organism evidence="1 2">
    <name type="scientific">Massilia phyllostachyos</name>
    <dbReference type="NCBI Taxonomy" id="2898585"/>
    <lineage>
        <taxon>Bacteria</taxon>
        <taxon>Pseudomonadati</taxon>
        <taxon>Pseudomonadota</taxon>
        <taxon>Betaproteobacteria</taxon>
        <taxon>Burkholderiales</taxon>
        <taxon>Oxalobacteraceae</taxon>
        <taxon>Telluria group</taxon>
        <taxon>Massilia</taxon>
    </lineage>
</organism>
<dbReference type="SUPFAM" id="SSF54523">
    <property type="entry name" value="Pili subunits"/>
    <property type="match status" value="1"/>
</dbReference>
<dbReference type="InterPro" id="IPR045584">
    <property type="entry name" value="Pilin-like"/>
</dbReference>
<reference evidence="1" key="1">
    <citation type="submission" date="2021-11" db="EMBL/GenBank/DDBJ databases">
        <title>The complete genome of Massilia sp sp. G4R7.</title>
        <authorList>
            <person name="Liu L."/>
            <person name="Yue J."/>
            <person name="Yuan J."/>
            <person name="Yang F."/>
            <person name="Li L."/>
        </authorList>
    </citation>
    <scope>NUCLEOTIDE SEQUENCE</scope>
    <source>
        <strain evidence="1">G4R7</strain>
    </source>
</reference>
<keyword evidence="2" id="KW-1185">Reference proteome</keyword>
<protein>
    <submittedName>
        <fullName evidence="1">Type II secretion system GspH family protein</fullName>
    </submittedName>
</protein>
<comment type="caution">
    <text evidence="1">The sequence shown here is derived from an EMBL/GenBank/DDBJ whole genome shotgun (WGS) entry which is preliminary data.</text>
</comment>